<evidence type="ECO:0000256" key="3">
    <source>
        <dbReference type="PROSITE-ProRule" id="PRU00169"/>
    </source>
</evidence>
<keyword evidence="2" id="KW-0902">Two-component regulatory system</keyword>
<keyword evidence="6" id="KW-1185">Reference proteome</keyword>
<accession>A0A517YTW0</accession>
<sequence length="150" mass="16902">MLEDEQLRLEGRKILIVDDDYEVRAAIDNALQAEGALTQSCGDGNSAVRICEVDPPELVILDMMLPKRSGFLVLEKIKRFENAPRVVMVTANEGRRHQQYAEALGVDGYMLKPVRLERLITLAQELIDAMPPREPVADFDDDADYEADEE</sequence>
<dbReference type="AlphaFoldDB" id="A0A517YTW0"/>
<dbReference type="PANTHER" id="PTHR44591:SF14">
    <property type="entry name" value="PROTEIN PILG"/>
    <property type="match status" value="1"/>
</dbReference>
<dbReference type="PROSITE" id="PS50110">
    <property type="entry name" value="RESPONSE_REGULATORY"/>
    <property type="match status" value="1"/>
</dbReference>
<dbReference type="Proteomes" id="UP000317369">
    <property type="component" value="Chromosome"/>
</dbReference>
<evidence type="ECO:0000313" key="5">
    <source>
        <dbReference type="EMBL" id="QDU33661.1"/>
    </source>
</evidence>
<evidence type="ECO:0000256" key="1">
    <source>
        <dbReference type="ARBA" id="ARBA00022553"/>
    </source>
</evidence>
<evidence type="ECO:0000256" key="2">
    <source>
        <dbReference type="ARBA" id="ARBA00023012"/>
    </source>
</evidence>
<dbReference type="PANTHER" id="PTHR44591">
    <property type="entry name" value="STRESS RESPONSE REGULATOR PROTEIN 1"/>
    <property type="match status" value="1"/>
</dbReference>
<keyword evidence="1 3" id="KW-0597">Phosphoprotein</keyword>
<dbReference type="GO" id="GO:0000160">
    <property type="term" value="P:phosphorelay signal transduction system"/>
    <property type="evidence" value="ECO:0007669"/>
    <property type="project" value="UniProtKB-KW"/>
</dbReference>
<gene>
    <name evidence="5" type="primary">yycF_1</name>
    <name evidence="5" type="ORF">KS4_17170</name>
</gene>
<dbReference type="InterPro" id="IPR011006">
    <property type="entry name" value="CheY-like_superfamily"/>
</dbReference>
<dbReference type="RefSeq" id="WP_145076875.1">
    <property type="nucleotide sequence ID" value="NZ_CP036425.1"/>
</dbReference>
<dbReference type="SUPFAM" id="SSF52172">
    <property type="entry name" value="CheY-like"/>
    <property type="match status" value="1"/>
</dbReference>
<dbReference type="InterPro" id="IPR050595">
    <property type="entry name" value="Bact_response_regulator"/>
</dbReference>
<dbReference type="Pfam" id="PF00072">
    <property type="entry name" value="Response_reg"/>
    <property type="match status" value="1"/>
</dbReference>
<feature type="modified residue" description="4-aspartylphosphate" evidence="3">
    <location>
        <position position="62"/>
    </location>
</feature>
<evidence type="ECO:0000313" key="6">
    <source>
        <dbReference type="Proteomes" id="UP000317369"/>
    </source>
</evidence>
<reference evidence="5 6" key="1">
    <citation type="submission" date="2019-02" db="EMBL/GenBank/DDBJ databases">
        <title>Deep-cultivation of Planctomycetes and their phenomic and genomic characterization uncovers novel biology.</title>
        <authorList>
            <person name="Wiegand S."/>
            <person name="Jogler M."/>
            <person name="Boedeker C."/>
            <person name="Pinto D."/>
            <person name="Vollmers J."/>
            <person name="Rivas-Marin E."/>
            <person name="Kohn T."/>
            <person name="Peeters S.H."/>
            <person name="Heuer A."/>
            <person name="Rast P."/>
            <person name="Oberbeckmann S."/>
            <person name="Bunk B."/>
            <person name="Jeske O."/>
            <person name="Meyerdierks A."/>
            <person name="Storesund J.E."/>
            <person name="Kallscheuer N."/>
            <person name="Luecker S."/>
            <person name="Lage O.M."/>
            <person name="Pohl T."/>
            <person name="Merkel B.J."/>
            <person name="Hornburger P."/>
            <person name="Mueller R.-W."/>
            <person name="Bruemmer F."/>
            <person name="Labrenz M."/>
            <person name="Spormann A.M."/>
            <person name="Op den Camp H."/>
            <person name="Overmann J."/>
            <person name="Amann R."/>
            <person name="Jetten M.S.M."/>
            <person name="Mascher T."/>
            <person name="Medema M.H."/>
            <person name="Devos D.P."/>
            <person name="Kaster A.-K."/>
            <person name="Ovreas L."/>
            <person name="Rohde M."/>
            <person name="Galperin M.Y."/>
            <person name="Jogler C."/>
        </authorList>
    </citation>
    <scope>NUCLEOTIDE SEQUENCE [LARGE SCALE GENOMIC DNA]</scope>
    <source>
        <strain evidence="5 6">KS4</strain>
    </source>
</reference>
<dbReference type="Gene3D" id="3.40.50.2300">
    <property type="match status" value="1"/>
</dbReference>
<evidence type="ECO:0000259" key="4">
    <source>
        <dbReference type="PROSITE" id="PS50110"/>
    </source>
</evidence>
<protein>
    <submittedName>
        <fullName evidence="5">Transcriptional regulatory protein YycF</fullName>
    </submittedName>
</protein>
<organism evidence="5 6">
    <name type="scientific">Poriferisphaera corsica</name>
    <dbReference type="NCBI Taxonomy" id="2528020"/>
    <lineage>
        <taxon>Bacteria</taxon>
        <taxon>Pseudomonadati</taxon>
        <taxon>Planctomycetota</taxon>
        <taxon>Phycisphaerae</taxon>
        <taxon>Phycisphaerales</taxon>
        <taxon>Phycisphaeraceae</taxon>
        <taxon>Poriferisphaera</taxon>
    </lineage>
</organism>
<dbReference type="KEGG" id="pcor:KS4_17170"/>
<name>A0A517YTW0_9BACT</name>
<proteinExistence type="predicted"/>
<dbReference type="CDD" id="cd00156">
    <property type="entry name" value="REC"/>
    <property type="match status" value="1"/>
</dbReference>
<dbReference type="EMBL" id="CP036425">
    <property type="protein sequence ID" value="QDU33661.1"/>
    <property type="molecule type" value="Genomic_DNA"/>
</dbReference>
<dbReference type="InterPro" id="IPR001789">
    <property type="entry name" value="Sig_transdc_resp-reg_receiver"/>
</dbReference>
<dbReference type="OrthoDB" id="9790669at2"/>
<dbReference type="SMART" id="SM00448">
    <property type="entry name" value="REC"/>
    <property type="match status" value="1"/>
</dbReference>
<feature type="domain" description="Response regulatory" evidence="4">
    <location>
        <begin position="13"/>
        <end position="127"/>
    </location>
</feature>